<keyword evidence="3" id="KW-0964">Secreted</keyword>
<dbReference type="Proteomes" id="UP000694888">
    <property type="component" value="Unplaced"/>
</dbReference>
<dbReference type="Pfam" id="PF03227">
    <property type="entry name" value="GILT"/>
    <property type="match status" value="1"/>
</dbReference>
<gene>
    <name evidence="10" type="primary">LOC101845647</name>
</gene>
<dbReference type="RefSeq" id="XP_005107684.1">
    <property type="nucleotide sequence ID" value="XM_005107627.3"/>
</dbReference>
<proteinExistence type="inferred from homology"/>
<dbReference type="PANTHER" id="PTHR13234">
    <property type="entry name" value="GAMMA-INTERFERON INDUCIBLE LYSOSOMAL THIOL REDUCTASE GILT"/>
    <property type="match status" value="1"/>
</dbReference>
<keyword evidence="4 7" id="KW-0732">Signal</keyword>
<evidence type="ECO:0000313" key="10">
    <source>
        <dbReference type="RefSeq" id="XP_005107684.1"/>
    </source>
</evidence>
<protein>
    <submittedName>
        <fullName evidence="10">Gamma-interferon-inducible lysosomal thiol reductase</fullName>
    </submittedName>
</protein>
<keyword evidence="6" id="KW-0325">Glycoprotein</keyword>
<feature type="signal peptide" evidence="7">
    <location>
        <begin position="1"/>
        <end position="20"/>
    </location>
</feature>
<dbReference type="GeneID" id="101845647"/>
<dbReference type="InterPro" id="IPR004911">
    <property type="entry name" value="Interferon-induced_GILT"/>
</dbReference>
<evidence type="ECO:0000256" key="7">
    <source>
        <dbReference type="SAM" id="SignalP"/>
    </source>
</evidence>
<comment type="subcellular location">
    <subcellularLocation>
        <location evidence="1">Secreted</location>
    </subcellularLocation>
</comment>
<accession>A0ABM0K357</accession>
<evidence type="ECO:0000313" key="9">
    <source>
        <dbReference type="Proteomes" id="UP000694888"/>
    </source>
</evidence>
<dbReference type="Pfam" id="PF02199">
    <property type="entry name" value="SapA"/>
    <property type="match status" value="1"/>
</dbReference>
<evidence type="ECO:0000256" key="1">
    <source>
        <dbReference type="ARBA" id="ARBA00004613"/>
    </source>
</evidence>
<reference evidence="10" key="1">
    <citation type="submission" date="2025-08" db="UniProtKB">
        <authorList>
            <consortium name="RefSeq"/>
        </authorList>
    </citation>
    <scope>IDENTIFICATION</scope>
</reference>
<name>A0ABM0K357_APLCA</name>
<evidence type="ECO:0000256" key="5">
    <source>
        <dbReference type="ARBA" id="ARBA00023157"/>
    </source>
</evidence>
<dbReference type="PANTHER" id="PTHR13234:SF8">
    <property type="entry name" value="GAMMA-INTERFERON-INDUCIBLE LYSOSOMAL THIOL REDUCTASE"/>
    <property type="match status" value="1"/>
</dbReference>
<organism evidence="9 10">
    <name type="scientific">Aplysia californica</name>
    <name type="common">California sea hare</name>
    <dbReference type="NCBI Taxonomy" id="6500"/>
    <lineage>
        <taxon>Eukaryota</taxon>
        <taxon>Metazoa</taxon>
        <taxon>Spiralia</taxon>
        <taxon>Lophotrochozoa</taxon>
        <taxon>Mollusca</taxon>
        <taxon>Gastropoda</taxon>
        <taxon>Heterobranchia</taxon>
        <taxon>Euthyneura</taxon>
        <taxon>Tectipleura</taxon>
        <taxon>Aplysiida</taxon>
        <taxon>Aplysioidea</taxon>
        <taxon>Aplysiidae</taxon>
        <taxon>Aplysia</taxon>
    </lineage>
</organism>
<dbReference type="InterPro" id="IPR003119">
    <property type="entry name" value="SAP_A"/>
</dbReference>
<feature type="chain" id="PRO_5045507867" evidence="7">
    <location>
        <begin position="21"/>
        <end position="242"/>
    </location>
</feature>
<keyword evidence="9" id="KW-1185">Reference proteome</keyword>
<dbReference type="PROSITE" id="PS51110">
    <property type="entry name" value="SAP_A"/>
    <property type="match status" value="1"/>
</dbReference>
<evidence type="ECO:0000256" key="2">
    <source>
        <dbReference type="ARBA" id="ARBA00005679"/>
    </source>
</evidence>
<dbReference type="PROSITE" id="PS51257">
    <property type="entry name" value="PROKAR_LIPOPROTEIN"/>
    <property type="match status" value="1"/>
</dbReference>
<evidence type="ECO:0000256" key="6">
    <source>
        <dbReference type="ARBA" id="ARBA00023180"/>
    </source>
</evidence>
<feature type="domain" description="Saposin A-type" evidence="8">
    <location>
        <begin position="16"/>
        <end position="56"/>
    </location>
</feature>
<comment type="similarity">
    <text evidence="2">Belongs to the GILT family.</text>
</comment>
<evidence type="ECO:0000256" key="4">
    <source>
        <dbReference type="ARBA" id="ARBA00022729"/>
    </source>
</evidence>
<evidence type="ECO:0000256" key="3">
    <source>
        <dbReference type="ARBA" id="ARBA00022525"/>
    </source>
</evidence>
<evidence type="ECO:0000259" key="8">
    <source>
        <dbReference type="PROSITE" id="PS51110"/>
    </source>
</evidence>
<sequence>MASRIFFLAVFSFSCYAAWGKSCDVPSRFWCDTPELAAECGVYHQCKEHEWTQYLDAPLVDLTLYYETLCPDCQNFWKGMLYPTYQKIGSIMNLTVVPYGNAREYKDGDHWRFDCQHGEEECLGNIIQTCAIAIVQNKSVYIPFIHCMETSGISVKSAAEKCAKQFPVPLGEIMNCSTSKRGNELEHQMAVKTDALKPPHQYVPWVTLNGVHTEKIEKEAEANLLKLICDTYQGQKPAACNQ</sequence>
<keyword evidence="5" id="KW-1015">Disulfide bond</keyword>